<dbReference type="InterPro" id="IPR011060">
    <property type="entry name" value="RibuloseP-bd_barrel"/>
</dbReference>
<dbReference type="AlphaFoldDB" id="A0A0F7CK65"/>
<evidence type="ECO:0000313" key="5">
    <source>
        <dbReference type="Proteomes" id="UP000034189"/>
    </source>
</evidence>
<keyword evidence="1" id="KW-0456">Lyase</keyword>
<dbReference type="Gene3D" id="3.20.20.70">
    <property type="entry name" value="Aldolase class I"/>
    <property type="match status" value="2"/>
</dbReference>
<dbReference type="PANTHER" id="PTHR35039:SF3">
    <property type="entry name" value="3-KETO-L-GULONATE-6-PHOSPHATE DECARBOXYLASE SGBH-RELATED"/>
    <property type="match status" value="1"/>
</dbReference>
<proteinExistence type="predicted"/>
<dbReference type="GO" id="GO:0019854">
    <property type="term" value="P:L-ascorbic acid catabolic process"/>
    <property type="evidence" value="ECO:0007669"/>
    <property type="project" value="TreeGrafter"/>
</dbReference>
<reference evidence="4 5" key="1">
    <citation type="submission" date="2015-03" db="EMBL/GenBank/DDBJ databases">
        <authorList>
            <person name="Abdul Halim M."/>
        </authorList>
    </citation>
    <scope>NUCLEOTIDE SEQUENCE [LARGE SCALE GENOMIC DNA]</scope>
    <source>
        <strain evidence="4 5">ATCC 35681</strain>
    </source>
</reference>
<evidence type="ECO:0000256" key="2">
    <source>
        <dbReference type="SAM" id="MobiDB-lite"/>
    </source>
</evidence>
<dbReference type="InterPro" id="IPR013785">
    <property type="entry name" value="Aldolase_TIM"/>
</dbReference>
<feature type="compositionally biased region" description="Gly residues" evidence="2">
    <location>
        <begin position="156"/>
        <end position="183"/>
    </location>
</feature>
<accession>A0A0F7CK65</accession>
<dbReference type="Pfam" id="PF00215">
    <property type="entry name" value="OMPdecase"/>
    <property type="match status" value="1"/>
</dbReference>
<organism evidence="4 5">
    <name type="scientific">Paenibacillus durus ATCC 35681</name>
    <dbReference type="NCBI Taxonomy" id="1333534"/>
    <lineage>
        <taxon>Bacteria</taxon>
        <taxon>Bacillati</taxon>
        <taxon>Bacillota</taxon>
        <taxon>Bacilli</taxon>
        <taxon>Bacillales</taxon>
        <taxon>Paenibacillaceae</taxon>
        <taxon>Paenibacillus</taxon>
    </lineage>
</organism>
<dbReference type="EMBL" id="CP011114">
    <property type="protein sequence ID" value="AKG37121.1"/>
    <property type="molecule type" value="Genomic_DNA"/>
</dbReference>
<dbReference type="InterPro" id="IPR001754">
    <property type="entry name" value="OMPdeCOase_dom"/>
</dbReference>
<dbReference type="HOGENOM" id="CLU_081825_1_0_9"/>
<feature type="domain" description="Orotidine 5'-phosphate decarboxylase" evidence="3">
    <location>
        <begin position="2"/>
        <end position="259"/>
    </location>
</feature>
<dbReference type="GO" id="GO:0004590">
    <property type="term" value="F:orotidine-5'-phosphate decarboxylase activity"/>
    <property type="evidence" value="ECO:0007669"/>
    <property type="project" value="InterPro"/>
</dbReference>
<dbReference type="GO" id="GO:0006207">
    <property type="term" value="P:'de novo' pyrimidine nucleobase biosynthetic process"/>
    <property type="evidence" value="ECO:0007669"/>
    <property type="project" value="InterPro"/>
</dbReference>
<evidence type="ECO:0000313" key="4">
    <source>
        <dbReference type="EMBL" id="AKG37121.1"/>
    </source>
</evidence>
<feature type="region of interest" description="Disordered" evidence="2">
    <location>
        <begin position="139"/>
        <end position="200"/>
    </location>
</feature>
<dbReference type="PATRIC" id="fig|1333534.5.peg.5152"/>
<dbReference type="GO" id="GO:0033982">
    <property type="term" value="F:3-dehydro-L-gulonate-6-phosphate decarboxylase activity"/>
    <property type="evidence" value="ECO:0007669"/>
    <property type="project" value="TreeGrafter"/>
</dbReference>
<reference evidence="4 5" key="2">
    <citation type="journal article" date="2016" name="Genome Announc.">
        <title>Genome Sequence of a Gram-Positive Diazotroph, Paenibacillus durus Type Strain ATCC 35681.</title>
        <authorList>
            <person name="Halim M.A."/>
            <person name="Rahman A.Y."/>
            <person name="Sim K.S."/>
            <person name="Yam H.C."/>
            <person name="Rahim A.A."/>
            <person name="Ghazali A.H."/>
            <person name="Najimudin N."/>
        </authorList>
    </citation>
    <scope>NUCLEOTIDE SEQUENCE [LARGE SCALE GENOMIC DNA]</scope>
    <source>
        <strain evidence="4 5">ATCC 35681</strain>
    </source>
</reference>
<dbReference type="PANTHER" id="PTHR35039">
    <property type="entry name" value="3-KETO-L-GULONATE-6-PHOSPHATE DECARBOXYLASE SGBH-RELATED"/>
    <property type="match status" value="1"/>
</dbReference>
<dbReference type="SMART" id="SM00934">
    <property type="entry name" value="OMPdecase"/>
    <property type="match status" value="1"/>
</dbReference>
<dbReference type="RefSeq" id="WP_046723827.1">
    <property type="nucleotide sequence ID" value="NZ_CP011114.1"/>
</dbReference>
<sequence>MKIQLALDRMSIEEAAAMVRRTEPYIDWIEVGTSLIKEFGMASVEALKREFSHKVIVADMKTFDNAKYEFELCYGAGADVATVMGAAPTVTVALCMETARRMGKQVMIDLLHTSPEQQRELARHDGAIHCLHVSKDQQEGGGLRLEGKGNADAGQESGGGTGGAAGVQGGSRAGAHGAAGGPSGDRAGVQGSAGVREGSGEGAYGGDLGAEGAAGLRIAAAGGITLESLPGLLPLKPEVIIVGSAITKAPDPEQAAREFKERIREYTGAGRESGRSIYDEL</sequence>
<protein>
    <recommendedName>
        <fullName evidence="3">Orotidine 5'-phosphate decarboxylase domain-containing protein</fullName>
    </recommendedName>
</protein>
<gene>
    <name evidence="4" type="ORF">VK70_23610</name>
</gene>
<name>A0A0F7CK65_PAEDU</name>
<dbReference type="SUPFAM" id="SSF51366">
    <property type="entry name" value="Ribulose-phoshate binding barrel"/>
    <property type="match status" value="1"/>
</dbReference>
<evidence type="ECO:0000259" key="3">
    <source>
        <dbReference type="SMART" id="SM00934"/>
    </source>
</evidence>
<dbReference type="Proteomes" id="UP000034189">
    <property type="component" value="Chromosome"/>
</dbReference>
<evidence type="ECO:0000256" key="1">
    <source>
        <dbReference type="ARBA" id="ARBA00023239"/>
    </source>
</evidence>